<dbReference type="PANTHER" id="PTHR28013:SF3">
    <property type="entry name" value="PROTEIN DCV1-RELATED"/>
    <property type="match status" value="1"/>
</dbReference>
<keyword evidence="2 5" id="KW-0812">Transmembrane</keyword>
<dbReference type="AlphaFoldDB" id="A0A8H6VX16"/>
<evidence type="ECO:0000313" key="7">
    <source>
        <dbReference type="Proteomes" id="UP000636479"/>
    </source>
</evidence>
<evidence type="ECO:0000256" key="5">
    <source>
        <dbReference type="SAM" id="Phobius"/>
    </source>
</evidence>
<gene>
    <name evidence="6" type="ORF">MIND_01040200</name>
</gene>
<accession>A0A8H6VX16</accession>
<feature type="transmembrane region" description="Helical" evidence="5">
    <location>
        <begin position="6"/>
        <end position="26"/>
    </location>
</feature>
<dbReference type="PANTHER" id="PTHR28013">
    <property type="entry name" value="PROTEIN DCV1-RELATED"/>
    <property type="match status" value="1"/>
</dbReference>
<dbReference type="Proteomes" id="UP000636479">
    <property type="component" value="Unassembled WGS sequence"/>
</dbReference>
<evidence type="ECO:0000256" key="4">
    <source>
        <dbReference type="ARBA" id="ARBA00023136"/>
    </source>
</evidence>
<proteinExistence type="predicted"/>
<comment type="subcellular location">
    <subcellularLocation>
        <location evidence="1">Membrane</location>
        <topology evidence="1">Multi-pass membrane protein</topology>
    </subcellularLocation>
</comment>
<dbReference type="EMBL" id="JACAZF010000009">
    <property type="protein sequence ID" value="KAF7295021.1"/>
    <property type="molecule type" value="Genomic_DNA"/>
</dbReference>
<dbReference type="GO" id="GO:0005886">
    <property type="term" value="C:plasma membrane"/>
    <property type="evidence" value="ECO:0007669"/>
    <property type="project" value="InterPro"/>
</dbReference>
<keyword evidence="7" id="KW-1185">Reference proteome</keyword>
<keyword evidence="3 5" id="KW-1133">Transmembrane helix</keyword>
<dbReference type="GeneID" id="59349506"/>
<comment type="caution">
    <text evidence="6">The sequence shown here is derived from an EMBL/GenBank/DDBJ whole genome shotgun (WGS) entry which is preliminary data.</text>
</comment>
<dbReference type="InterPro" id="IPR051380">
    <property type="entry name" value="pH-response_reg_palI/RIM9"/>
</dbReference>
<dbReference type="Pfam" id="PF06687">
    <property type="entry name" value="SUR7"/>
    <property type="match status" value="1"/>
</dbReference>
<organism evidence="6 7">
    <name type="scientific">Mycena indigotica</name>
    <dbReference type="NCBI Taxonomy" id="2126181"/>
    <lineage>
        <taxon>Eukaryota</taxon>
        <taxon>Fungi</taxon>
        <taxon>Dikarya</taxon>
        <taxon>Basidiomycota</taxon>
        <taxon>Agaricomycotina</taxon>
        <taxon>Agaricomycetes</taxon>
        <taxon>Agaricomycetidae</taxon>
        <taxon>Agaricales</taxon>
        <taxon>Marasmiineae</taxon>
        <taxon>Mycenaceae</taxon>
        <taxon>Mycena</taxon>
    </lineage>
</organism>
<dbReference type="OrthoDB" id="2354757at2759"/>
<dbReference type="GO" id="GO:0032153">
    <property type="term" value="C:cell division site"/>
    <property type="evidence" value="ECO:0007669"/>
    <property type="project" value="TreeGrafter"/>
</dbReference>
<name>A0A8H6VX16_9AGAR</name>
<keyword evidence="4 5" id="KW-0472">Membrane</keyword>
<dbReference type="GO" id="GO:0035838">
    <property type="term" value="C:growing cell tip"/>
    <property type="evidence" value="ECO:0007669"/>
    <property type="project" value="TreeGrafter"/>
</dbReference>
<feature type="transmembrane region" description="Helical" evidence="5">
    <location>
        <begin position="113"/>
        <end position="136"/>
    </location>
</feature>
<reference evidence="6" key="1">
    <citation type="submission" date="2020-05" db="EMBL/GenBank/DDBJ databases">
        <title>Mycena genomes resolve the evolution of fungal bioluminescence.</title>
        <authorList>
            <person name="Tsai I.J."/>
        </authorList>
    </citation>
    <scope>NUCLEOTIDE SEQUENCE</scope>
    <source>
        <strain evidence="6">171206Taipei</strain>
    </source>
</reference>
<sequence>MIPPGIFTTALLFIVFLLLLLVTLSVPIIKTIFLFRLTAAASSGFFNSSASSSVVFGVWGYCTSGVDVSVASINRDAPGHCSERKLGYTFDSTVARALHVSGFEKLISKGLTAVLALHPVVVCLTFIVLVLSLFALRRREVHGSARLWSLLLFGVGVLTAILTTIVFLIDVILVAVVRHRVHTDTDGVLTLNWGNAVWMTLTATILLWIAVIGSLTGVCCGNQWRFRRRPVNEEKF</sequence>
<feature type="transmembrane region" description="Helical" evidence="5">
    <location>
        <begin position="148"/>
        <end position="176"/>
    </location>
</feature>
<feature type="transmembrane region" description="Helical" evidence="5">
    <location>
        <begin position="196"/>
        <end position="220"/>
    </location>
</feature>
<dbReference type="RefSeq" id="XP_037216384.1">
    <property type="nucleotide sequence ID" value="XM_037366990.1"/>
</dbReference>
<evidence type="ECO:0000256" key="2">
    <source>
        <dbReference type="ARBA" id="ARBA00022692"/>
    </source>
</evidence>
<dbReference type="InterPro" id="IPR009571">
    <property type="entry name" value="SUR7/Rim9-like_fungi"/>
</dbReference>
<evidence type="ECO:0000256" key="3">
    <source>
        <dbReference type="ARBA" id="ARBA00022989"/>
    </source>
</evidence>
<protein>
    <recommendedName>
        <fullName evidence="8">Pali-domain-containing protein</fullName>
    </recommendedName>
</protein>
<evidence type="ECO:0000256" key="1">
    <source>
        <dbReference type="ARBA" id="ARBA00004141"/>
    </source>
</evidence>
<evidence type="ECO:0000313" key="6">
    <source>
        <dbReference type="EMBL" id="KAF7295021.1"/>
    </source>
</evidence>
<evidence type="ECO:0008006" key="8">
    <source>
        <dbReference type="Google" id="ProtNLM"/>
    </source>
</evidence>